<feature type="transmembrane region" description="Helical" evidence="14">
    <location>
        <begin position="571"/>
        <end position="595"/>
    </location>
</feature>
<dbReference type="Pfam" id="PF00858">
    <property type="entry name" value="ASC"/>
    <property type="match status" value="2"/>
</dbReference>
<dbReference type="Gene3D" id="2.60.470.10">
    <property type="entry name" value="Acid-sensing ion channels like domains"/>
    <property type="match status" value="1"/>
</dbReference>
<evidence type="ECO:0000256" key="2">
    <source>
        <dbReference type="ARBA" id="ARBA00007193"/>
    </source>
</evidence>
<proteinExistence type="inferred from homology"/>
<evidence type="ECO:0000313" key="15">
    <source>
        <dbReference type="EMBL" id="CAD7245174.1"/>
    </source>
</evidence>
<keyword evidence="4 12" id="KW-0894">Sodium channel</keyword>
<evidence type="ECO:0000256" key="3">
    <source>
        <dbReference type="ARBA" id="ARBA00022448"/>
    </source>
</evidence>
<organism evidence="15">
    <name type="scientific">Darwinula stevensoni</name>
    <dbReference type="NCBI Taxonomy" id="69355"/>
    <lineage>
        <taxon>Eukaryota</taxon>
        <taxon>Metazoa</taxon>
        <taxon>Ecdysozoa</taxon>
        <taxon>Arthropoda</taxon>
        <taxon>Crustacea</taxon>
        <taxon>Oligostraca</taxon>
        <taxon>Ostracoda</taxon>
        <taxon>Podocopa</taxon>
        <taxon>Podocopida</taxon>
        <taxon>Darwinulocopina</taxon>
        <taxon>Darwinuloidea</taxon>
        <taxon>Darwinulidae</taxon>
        <taxon>Darwinula</taxon>
    </lineage>
</organism>
<evidence type="ECO:0000256" key="12">
    <source>
        <dbReference type="RuleBase" id="RU000679"/>
    </source>
</evidence>
<evidence type="ECO:0000256" key="8">
    <source>
        <dbReference type="ARBA" id="ARBA00023065"/>
    </source>
</evidence>
<dbReference type="AlphaFoldDB" id="A0A7R8X8C0"/>
<reference evidence="15" key="1">
    <citation type="submission" date="2020-11" db="EMBL/GenBank/DDBJ databases">
        <authorList>
            <person name="Tran Van P."/>
        </authorList>
    </citation>
    <scope>NUCLEOTIDE SEQUENCE</scope>
</reference>
<keyword evidence="6 14" id="KW-1133">Transmembrane helix</keyword>
<gene>
    <name evidence="15" type="ORF">DSTB1V02_LOCUS5049</name>
</gene>
<keyword evidence="16" id="KW-1185">Reference proteome</keyword>
<evidence type="ECO:0000256" key="14">
    <source>
        <dbReference type="SAM" id="Phobius"/>
    </source>
</evidence>
<dbReference type="EMBL" id="CAJPEV010000796">
    <property type="protein sequence ID" value="CAG0888604.1"/>
    <property type="molecule type" value="Genomic_DNA"/>
</dbReference>
<evidence type="ECO:0000256" key="7">
    <source>
        <dbReference type="ARBA" id="ARBA00023053"/>
    </source>
</evidence>
<sequence length="654" mass="71438">MDGYGQHFPPNGNRPKKNLWTTVRGSSRDFWLSTSIPGLTNARRHQNPAPKLLWLTVFLIGAAFTVYSGYQVVADYLSYPVITYVSMNHAPRMPFPAVTVCNSNPIVCYKLAQFRDQLPELWNASGCEVTSAMFTKLTMALTTLNATEFKAALDRYLQGEMGNMTDLVFAIVDDAGDYSYAGELTSLLNFLPGNDSSPMLHMILSACLCAEPAAFKAGNGSKAFDALMSYAKGAAVATSGTRQSMGAGTAGGSLNSGGSSSRNSVASTSNTTRKRSIAGAGNTAGTYNQGAQENSTYGQGSNPHIQGNGPVDIASATTYYVKYVKLMEAFSKVNDSLKQRITPSLTMLIWRCTFQGTDCLQDGFFQKIMTPQYGACYMFNTAWNPSDSDGGQRISGKTGEETGLSLEVFIDQDNYIPNPISSSAGARITIHSPDQLPNPVEQGYFVQPNTHTVFGLQIVNMSRLPSPYVTNCVSNWTETDFEPLPSGFNQNISNQNFIFGYSQVGKNLGIEDIIAQVLSDPTMSATVKGTMQKDMLKVEIFFRSLNLQVIQEKPKYDLYGLVSNLGGVVGIYLGMCVVMLIEILEFLAFLLYDIIRYFLGKDSRDEQQIGGLHKSKELGAPPANKSYNQIIASMYPVSQDLPPPVYHRKVWGSQ</sequence>
<evidence type="ECO:0000256" key="9">
    <source>
        <dbReference type="ARBA" id="ARBA00023136"/>
    </source>
</evidence>
<keyword evidence="8 12" id="KW-0406">Ion transport</keyword>
<keyword evidence="5 12" id="KW-0812">Transmembrane</keyword>
<dbReference type="Proteomes" id="UP000677054">
    <property type="component" value="Unassembled WGS sequence"/>
</dbReference>
<feature type="compositionally biased region" description="Low complexity" evidence="13">
    <location>
        <begin position="256"/>
        <end position="271"/>
    </location>
</feature>
<dbReference type="EMBL" id="LR900313">
    <property type="protein sequence ID" value="CAD7245174.1"/>
    <property type="molecule type" value="Genomic_DNA"/>
</dbReference>
<dbReference type="InterPro" id="IPR001873">
    <property type="entry name" value="ENaC"/>
</dbReference>
<name>A0A7R8X8C0_9CRUS</name>
<keyword evidence="9 14" id="KW-0472">Membrane</keyword>
<keyword evidence="3 12" id="KW-0813">Transport</keyword>
<comment type="similarity">
    <text evidence="2 12">Belongs to the amiloride-sensitive sodium channel (TC 1.A.6) family.</text>
</comment>
<comment type="subcellular location">
    <subcellularLocation>
        <location evidence="1">Membrane</location>
        <topology evidence="1">Multi-pass membrane protein</topology>
    </subcellularLocation>
</comment>
<dbReference type="PANTHER" id="PTHR11690:SF248">
    <property type="entry name" value="PICKPOCKET 17, ISOFORM A"/>
    <property type="match status" value="1"/>
</dbReference>
<keyword evidence="10 12" id="KW-0739">Sodium transport</keyword>
<feature type="region of interest" description="Disordered" evidence="13">
    <location>
        <begin position="247"/>
        <end position="304"/>
    </location>
</feature>
<protein>
    <submittedName>
        <fullName evidence="15">Uncharacterized protein</fullName>
    </submittedName>
</protein>
<evidence type="ECO:0000256" key="6">
    <source>
        <dbReference type="ARBA" id="ARBA00022989"/>
    </source>
</evidence>
<evidence type="ECO:0000313" key="16">
    <source>
        <dbReference type="Proteomes" id="UP000677054"/>
    </source>
</evidence>
<evidence type="ECO:0000256" key="1">
    <source>
        <dbReference type="ARBA" id="ARBA00004141"/>
    </source>
</evidence>
<dbReference type="PANTHER" id="PTHR11690">
    <property type="entry name" value="AMILORIDE-SENSITIVE SODIUM CHANNEL-RELATED"/>
    <property type="match status" value="1"/>
</dbReference>
<accession>A0A7R8X8C0</accession>
<dbReference type="GO" id="GO:0015280">
    <property type="term" value="F:ligand-gated sodium channel activity"/>
    <property type="evidence" value="ECO:0007669"/>
    <property type="project" value="TreeGrafter"/>
</dbReference>
<keyword evidence="11 12" id="KW-0407">Ion channel</keyword>
<dbReference type="GO" id="GO:0005886">
    <property type="term" value="C:plasma membrane"/>
    <property type="evidence" value="ECO:0007669"/>
    <property type="project" value="TreeGrafter"/>
</dbReference>
<evidence type="ECO:0000256" key="11">
    <source>
        <dbReference type="ARBA" id="ARBA00023303"/>
    </source>
</evidence>
<evidence type="ECO:0000256" key="10">
    <source>
        <dbReference type="ARBA" id="ARBA00023201"/>
    </source>
</evidence>
<evidence type="ECO:0000256" key="13">
    <source>
        <dbReference type="SAM" id="MobiDB-lite"/>
    </source>
</evidence>
<feature type="compositionally biased region" description="Polar residues" evidence="13">
    <location>
        <begin position="283"/>
        <end position="304"/>
    </location>
</feature>
<dbReference type="OrthoDB" id="6021021at2759"/>
<evidence type="ECO:0000256" key="5">
    <source>
        <dbReference type="ARBA" id="ARBA00022692"/>
    </source>
</evidence>
<dbReference type="PRINTS" id="PR01078">
    <property type="entry name" value="AMINACHANNEL"/>
</dbReference>
<evidence type="ECO:0000256" key="4">
    <source>
        <dbReference type="ARBA" id="ARBA00022461"/>
    </source>
</evidence>
<keyword evidence="7" id="KW-0915">Sodium</keyword>
<feature type="transmembrane region" description="Helical" evidence="14">
    <location>
        <begin position="52"/>
        <end position="70"/>
    </location>
</feature>